<proteinExistence type="inferred from homology"/>
<dbReference type="AlphaFoldDB" id="A0A9Q1G784"/>
<dbReference type="PROSITE" id="PS50908">
    <property type="entry name" value="RWD"/>
    <property type="match status" value="1"/>
</dbReference>
<dbReference type="PROSITE" id="PS50089">
    <property type="entry name" value="ZF_RING_2"/>
    <property type="match status" value="1"/>
</dbReference>
<dbReference type="InterPro" id="IPR044066">
    <property type="entry name" value="TRIAD_supradom"/>
</dbReference>
<evidence type="ECO:0000256" key="9">
    <source>
        <dbReference type="ARBA" id="ARBA00022737"/>
    </source>
</evidence>
<keyword evidence="14" id="KW-0804">Transcription</keyword>
<evidence type="ECO:0000256" key="8">
    <source>
        <dbReference type="ARBA" id="ARBA00022723"/>
    </source>
</evidence>
<evidence type="ECO:0000256" key="17">
    <source>
        <dbReference type="ARBA" id="ARBA00067098"/>
    </source>
</evidence>
<dbReference type="FunFam" id="3.10.110.10:FF:000049">
    <property type="entry name" value="RBR-type E3 ubiquitin transferase"/>
    <property type="match status" value="1"/>
</dbReference>
<dbReference type="GO" id="GO:0016567">
    <property type="term" value="P:protein ubiquitination"/>
    <property type="evidence" value="ECO:0007669"/>
    <property type="project" value="InterPro"/>
</dbReference>
<evidence type="ECO:0000256" key="13">
    <source>
        <dbReference type="ARBA" id="ARBA00023015"/>
    </source>
</evidence>
<dbReference type="GO" id="GO:0008270">
    <property type="term" value="F:zinc ion binding"/>
    <property type="evidence" value="ECO:0007669"/>
    <property type="project" value="UniProtKB-KW"/>
</dbReference>
<keyword evidence="8" id="KW-0479">Metal-binding</keyword>
<dbReference type="InterPro" id="IPR001841">
    <property type="entry name" value="Znf_RING"/>
</dbReference>
<dbReference type="CDD" id="cd20341">
    <property type="entry name" value="BRcat_RBR_RNF14"/>
    <property type="match status" value="1"/>
</dbReference>
<keyword evidence="9" id="KW-0677">Repeat</keyword>
<dbReference type="EC" id="2.3.2.31" evidence="5"/>
<evidence type="ECO:0000256" key="5">
    <source>
        <dbReference type="ARBA" id="ARBA00012251"/>
    </source>
</evidence>
<dbReference type="InterPro" id="IPR013083">
    <property type="entry name" value="Znf_RING/FYVE/PHD"/>
</dbReference>
<dbReference type="Pfam" id="PF22191">
    <property type="entry name" value="IBR_1"/>
    <property type="match status" value="1"/>
</dbReference>
<dbReference type="InterPro" id="IPR031128">
    <property type="entry name" value="RNF14_RING-HC_Zfn"/>
</dbReference>
<evidence type="ECO:0000256" key="10">
    <source>
        <dbReference type="ARBA" id="ARBA00022771"/>
    </source>
</evidence>
<keyword evidence="10 19" id="KW-0863">Zinc-finger</keyword>
<keyword evidence="11" id="KW-0833">Ubl conjugation pathway</keyword>
<dbReference type="Pfam" id="PF01485">
    <property type="entry name" value="IBR"/>
    <property type="match status" value="1"/>
</dbReference>
<dbReference type="Gene3D" id="3.30.40.10">
    <property type="entry name" value="Zinc/RING finger domain, C3HC4 (zinc finger)"/>
    <property type="match status" value="1"/>
</dbReference>
<feature type="region of interest" description="Disordered" evidence="20">
    <location>
        <begin position="173"/>
        <end position="206"/>
    </location>
</feature>
<feature type="domain" description="RING-type" evidence="23">
    <location>
        <begin position="235"/>
        <end position="496"/>
    </location>
</feature>
<keyword evidence="12" id="KW-0862">Zinc</keyword>
<name>A0A9Q1G784_SYNKA</name>
<dbReference type="CDD" id="cd23820">
    <property type="entry name" value="RWD_RNF14"/>
    <property type="match status" value="1"/>
</dbReference>
<dbReference type="FunFam" id="3.30.40.10:FF:000186">
    <property type="entry name" value="RBR-type E3 ubiquitin transferase"/>
    <property type="match status" value="1"/>
</dbReference>
<dbReference type="InterPro" id="IPR002867">
    <property type="entry name" value="IBR_dom"/>
</dbReference>
<evidence type="ECO:0000256" key="18">
    <source>
        <dbReference type="ARBA" id="ARBA00075528"/>
    </source>
</evidence>
<comment type="caution">
    <text evidence="24">The sequence shown here is derived from an EMBL/GenBank/DDBJ whole genome shotgun (WGS) entry which is preliminary data.</text>
</comment>
<dbReference type="PROSITE" id="PS00518">
    <property type="entry name" value="ZF_RING_1"/>
    <property type="match status" value="1"/>
</dbReference>
<dbReference type="InterPro" id="IPR006575">
    <property type="entry name" value="RWD_dom"/>
</dbReference>
<sequence>MEHFPITFLDLYIGRIADAIIISTRIAGISVGEMSEDQEAQEDELLALASIYDLEEFQRDGSARGGEVRICPDLPRDFKVNVKAGGKYTDYGVSFLPPLVLNFELPLDYPSTSSPLFTLNCKWLSEDQLAAVCRHLNKLWQESPGSVVLFSWIQFLREDVLSFLQISSSLELPSPRDGSSAGACEAGAGPGAWAGPDGREQPGPGAALRADSDGQLLLQVLDFDGARRRKAFDSQPFDCGICFSQKLGSDCFRFRECEHVYCIVCTCEYFKLLIREGAVQGLKCPQSQCSSEATPTQVKQLVGEELFSRYDRLLLQSSLDNMADITYCPRYLCATAVLVEPDNSSAICSSCRYAFCTLCRQGYHCPSPCMEEEERETATDKPNAPYASVPKKEDGLRVLWDDYESGSQKRRTVLEKRYGKNVLLKGVEKSLSKSWLASNTKKCPHCSAIVQKDGGCNRVQCTKCQHYFCWVCLSIIHQNSSYGHFNDPASLCPQSNYRQ</sequence>
<evidence type="ECO:0000256" key="3">
    <source>
        <dbReference type="ARBA" id="ARBA00004496"/>
    </source>
</evidence>
<comment type="pathway">
    <text evidence="4">Protein modification; protein ubiquitination.</text>
</comment>
<evidence type="ECO:0000256" key="11">
    <source>
        <dbReference type="ARBA" id="ARBA00022786"/>
    </source>
</evidence>
<dbReference type="Gene3D" id="1.20.120.1750">
    <property type="match status" value="1"/>
</dbReference>
<evidence type="ECO:0000256" key="12">
    <source>
        <dbReference type="ARBA" id="ARBA00022833"/>
    </source>
</evidence>
<evidence type="ECO:0000313" key="24">
    <source>
        <dbReference type="EMBL" id="KAJ8376793.1"/>
    </source>
</evidence>
<dbReference type="Pfam" id="PF05773">
    <property type="entry name" value="RWD"/>
    <property type="match status" value="1"/>
</dbReference>
<keyword evidence="7" id="KW-0808">Transferase</keyword>
<dbReference type="OrthoDB" id="1431934at2759"/>
<dbReference type="GO" id="GO:0060828">
    <property type="term" value="P:regulation of canonical Wnt signaling pathway"/>
    <property type="evidence" value="ECO:0007669"/>
    <property type="project" value="UniProtKB-ARBA"/>
</dbReference>
<dbReference type="Gene3D" id="3.10.110.10">
    <property type="entry name" value="Ubiquitin Conjugating Enzyme"/>
    <property type="match status" value="1"/>
</dbReference>
<keyword evidence="13" id="KW-0805">Transcription regulation</keyword>
<accession>A0A9Q1G784</accession>
<keyword evidence="15" id="KW-0539">Nucleus</keyword>
<dbReference type="SMART" id="SM00591">
    <property type="entry name" value="RWD"/>
    <property type="match status" value="1"/>
</dbReference>
<protein>
    <recommendedName>
        <fullName evidence="17">E3 ubiquitin-protein ligase RNF14</fullName>
        <ecNumber evidence="5">2.3.2.31</ecNumber>
    </recommendedName>
    <alternativeName>
        <fullName evidence="18">RING finger protein 14</fullName>
    </alternativeName>
</protein>
<dbReference type="GO" id="GO:0005737">
    <property type="term" value="C:cytoplasm"/>
    <property type="evidence" value="ECO:0007669"/>
    <property type="project" value="UniProtKB-SubCell"/>
</dbReference>
<reference evidence="24" key="1">
    <citation type="journal article" date="2023" name="Science">
        <title>Genome structures resolve the early diversification of teleost fishes.</title>
        <authorList>
            <person name="Parey E."/>
            <person name="Louis A."/>
            <person name="Montfort J."/>
            <person name="Bouchez O."/>
            <person name="Roques C."/>
            <person name="Iampietro C."/>
            <person name="Lluch J."/>
            <person name="Castinel A."/>
            <person name="Donnadieu C."/>
            <person name="Desvignes T."/>
            <person name="Floi Bucao C."/>
            <person name="Jouanno E."/>
            <person name="Wen M."/>
            <person name="Mejri S."/>
            <person name="Dirks R."/>
            <person name="Jansen H."/>
            <person name="Henkel C."/>
            <person name="Chen W.J."/>
            <person name="Zahm M."/>
            <person name="Cabau C."/>
            <person name="Klopp C."/>
            <person name="Thompson A.W."/>
            <person name="Robinson-Rechavi M."/>
            <person name="Braasch I."/>
            <person name="Lecointre G."/>
            <person name="Bobe J."/>
            <person name="Postlethwait J.H."/>
            <person name="Berthelot C."/>
            <person name="Roest Crollius H."/>
            <person name="Guiguen Y."/>
        </authorList>
    </citation>
    <scope>NUCLEOTIDE SEQUENCE</scope>
    <source>
        <strain evidence="24">WJC10195</strain>
    </source>
</reference>
<feature type="domain" description="RING-type" evidence="21">
    <location>
        <begin position="239"/>
        <end position="285"/>
    </location>
</feature>
<evidence type="ECO:0000256" key="14">
    <source>
        <dbReference type="ARBA" id="ARBA00023163"/>
    </source>
</evidence>
<evidence type="ECO:0000256" key="6">
    <source>
        <dbReference type="ARBA" id="ARBA00022490"/>
    </source>
</evidence>
<dbReference type="CDD" id="cd20354">
    <property type="entry name" value="Rcat_RBR_RNF14"/>
    <property type="match status" value="1"/>
</dbReference>
<evidence type="ECO:0000259" key="23">
    <source>
        <dbReference type="PROSITE" id="PS51873"/>
    </source>
</evidence>
<comment type="subcellular location">
    <subcellularLocation>
        <location evidence="3">Cytoplasm</location>
    </subcellularLocation>
    <subcellularLocation>
        <location evidence="2">Nucleus</location>
    </subcellularLocation>
</comment>
<dbReference type="GO" id="GO:0061630">
    <property type="term" value="F:ubiquitin protein ligase activity"/>
    <property type="evidence" value="ECO:0007669"/>
    <property type="project" value="UniProtKB-EC"/>
</dbReference>
<gene>
    <name evidence="24" type="ORF">SKAU_G00073730</name>
</gene>
<dbReference type="Proteomes" id="UP001152622">
    <property type="component" value="Chromosome 2"/>
</dbReference>
<evidence type="ECO:0000256" key="16">
    <source>
        <dbReference type="ARBA" id="ARBA00044508"/>
    </source>
</evidence>
<evidence type="ECO:0000256" key="1">
    <source>
        <dbReference type="ARBA" id="ARBA00001798"/>
    </source>
</evidence>
<dbReference type="InterPro" id="IPR047548">
    <property type="entry name" value="Rcat_RBR_RNF14"/>
</dbReference>
<dbReference type="PANTHER" id="PTHR11685">
    <property type="entry name" value="RBR FAMILY RING FINGER AND IBR DOMAIN-CONTAINING"/>
    <property type="match status" value="1"/>
</dbReference>
<feature type="domain" description="RWD" evidence="22">
    <location>
        <begin position="43"/>
        <end position="163"/>
    </location>
</feature>
<dbReference type="InterPro" id="IPR017907">
    <property type="entry name" value="Znf_RING_CS"/>
</dbReference>
<keyword evidence="25" id="KW-1185">Reference proteome</keyword>
<evidence type="ECO:0000256" key="19">
    <source>
        <dbReference type="PROSITE-ProRule" id="PRU00175"/>
    </source>
</evidence>
<comment type="catalytic activity">
    <reaction evidence="1">
        <text>[E2 ubiquitin-conjugating enzyme]-S-ubiquitinyl-L-cysteine + [acceptor protein]-L-lysine = [E2 ubiquitin-conjugating enzyme]-L-cysteine + [acceptor protein]-N(6)-ubiquitinyl-L-lysine.</text>
        <dbReference type="EC" id="2.3.2.31"/>
    </reaction>
</comment>
<dbReference type="SMART" id="SM00184">
    <property type="entry name" value="RING"/>
    <property type="match status" value="2"/>
</dbReference>
<dbReference type="SUPFAM" id="SSF54495">
    <property type="entry name" value="UBC-like"/>
    <property type="match status" value="1"/>
</dbReference>
<evidence type="ECO:0000256" key="4">
    <source>
        <dbReference type="ARBA" id="ARBA00004906"/>
    </source>
</evidence>
<dbReference type="CDD" id="cd16628">
    <property type="entry name" value="RING-HC_RBR_RNF14"/>
    <property type="match status" value="1"/>
</dbReference>
<evidence type="ECO:0000313" key="25">
    <source>
        <dbReference type="Proteomes" id="UP001152622"/>
    </source>
</evidence>
<evidence type="ECO:0000256" key="7">
    <source>
        <dbReference type="ARBA" id="ARBA00022679"/>
    </source>
</evidence>
<dbReference type="PROSITE" id="PS51873">
    <property type="entry name" value="TRIAD"/>
    <property type="match status" value="1"/>
</dbReference>
<organism evidence="24 25">
    <name type="scientific">Synaphobranchus kaupii</name>
    <name type="common">Kaup's arrowtooth eel</name>
    <dbReference type="NCBI Taxonomy" id="118154"/>
    <lineage>
        <taxon>Eukaryota</taxon>
        <taxon>Metazoa</taxon>
        <taxon>Chordata</taxon>
        <taxon>Craniata</taxon>
        <taxon>Vertebrata</taxon>
        <taxon>Euteleostomi</taxon>
        <taxon>Actinopterygii</taxon>
        <taxon>Neopterygii</taxon>
        <taxon>Teleostei</taxon>
        <taxon>Anguilliformes</taxon>
        <taxon>Synaphobranchidae</taxon>
        <taxon>Synaphobranchus</taxon>
    </lineage>
</organism>
<keyword evidence="6" id="KW-0963">Cytoplasm</keyword>
<dbReference type="Gene3D" id="2.20.25.20">
    <property type="match status" value="1"/>
</dbReference>
<evidence type="ECO:0000256" key="2">
    <source>
        <dbReference type="ARBA" id="ARBA00004123"/>
    </source>
</evidence>
<dbReference type="EMBL" id="JAINUF010000002">
    <property type="protein sequence ID" value="KAJ8376793.1"/>
    <property type="molecule type" value="Genomic_DNA"/>
</dbReference>
<feature type="compositionally biased region" description="Low complexity" evidence="20">
    <location>
        <begin position="177"/>
        <end position="196"/>
    </location>
</feature>
<evidence type="ECO:0000256" key="15">
    <source>
        <dbReference type="ARBA" id="ARBA00023242"/>
    </source>
</evidence>
<evidence type="ECO:0000259" key="21">
    <source>
        <dbReference type="PROSITE" id="PS50089"/>
    </source>
</evidence>
<comment type="similarity">
    <text evidence="16">Belongs to the RBR family. RNF14 subfamily.</text>
</comment>
<dbReference type="InterPro" id="IPR031127">
    <property type="entry name" value="E3_UB_ligase_RBR"/>
</dbReference>
<dbReference type="SMART" id="SM00647">
    <property type="entry name" value="IBR"/>
    <property type="match status" value="2"/>
</dbReference>
<dbReference type="GO" id="GO:0005634">
    <property type="term" value="C:nucleus"/>
    <property type="evidence" value="ECO:0007669"/>
    <property type="project" value="UniProtKB-SubCell"/>
</dbReference>
<dbReference type="SUPFAM" id="SSF57850">
    <property type="entry name" value="RING/U-box"/>
    <property type="match status" value="3"/>
</dbReference>
<dbReference type="InterPro" id="IPR016135">
    <property type="entry name" value="UBQ-conjugating_enzyme/RWD"/>
</dbReference>
<evidence type="ECO:0000259" key="22">
    <source>
        <dbReference type="PROSITE" id="PS50908"/>
    </source>
</evidence>
<evidence type="ECO:0000256" key="20">
    <source>
        <dbReference type="SAM" id="MobiDB-lite"/>
    </source>
</evidence>